<accession>A0ABD5VX43</accession>
<dbReference type="Proteomes" id="UP001596445">
    <property type="component" value="Unassembled WGS sequence"/>
</dbReference>
<dbReference type="RefSeq" id="WP_382184644.1">
    <property type="nucleotide sequence ID" value="NZ_JBHSZI010000001.1"/>
</dbReference>
<gene>
    <name evidence="1" type="ORF">ACFQQG_06345</name>
</gene>
<dbReference type="PANTHER" id="PTHR10790:SF51">
    <property type="entry name" value="TETRATRICOPEPTIDE REPEAT PROTEIN"/>
    <property type="match status" value="1"/>
</dbReference>
<dbReference type="PANTHER" id="PTHR10790">
    <property type="entry name" value="TPR-DOMAIN CONTAINING PROTEIN"/>
    <property type="match status" value="1"/>
</dbReference>
<dbReference type="EMBL" id="JBHSZI010000001">
    <property type="protein sequence ID" value="MFC7057856.1"/>
    <property type="molecule type" value="Genomic_DNA"/>
</dbReference>
<protein>
    <submittedName>
        <fullName evidence="1">Uncharacterized protein</fullName>
    </submittedName>
</protein>
<sequence length="179" mass="19409">MLVVLTVPYAGFALQNHVDTGTRTTDEVGTTLDGTAYLEVHFPAEAPAIRWLDTKQGQPTILTTAPAGYRWNPAEGDGSAAPASLTGLPTVAGWSHEAQYRGDAVYNERVGDVHTMYGGEAETQRRLLAEYGVEYVYVGPAERNSPYFEVTVGELDAVTVAQSWEDVRIYKVDQAALGN</sequence>
<proteinExistence type="predicted"/>
<keyword evidence="2" id="KW-1185">Reference proteome</keyword>
<name>A0ABD5VX43_9EURY</name>
<dbReference type="AlphaFoldDB" id="A0ABD5VX43"/>
<comment type="caution">
    <text evidence="1">The sequence shown here is derived from an EMBL/GenBank/DDBJ whole genome shotgun (WGS) entry which is preliminary data.</text>
</comment>
<reference evidence="1 2" key="1">
    <citation type="journal article" date="2019" name="Int. J. Syst. Evol. Microbiol.">
        <title>The Global Catalogue of Microorganisms (GCM) 10K type strain sequencing project: providing services to taxonomists for standard genome sequencing and annotation.</title>
        <authorList>
            <consortium name="The Broad Institute Genomics Platform"/>
            <consortium name="The Broad Institute Genome Sequencing Center for Infectious Disease"/>
            <person name="Wu L."/>
            <person name="Ma J."/>
        </authorList>
    </citation>
    <scope>NUCLEOTIDE SEQUENCE [LARGE SCALE GENOMIC DNA]</scope>
    <source>
        <strain evidence="1 2">JCM 30072</strain>
    </source>
</reference>
<organism evidence="1 2">
    <name type="scientific">Halovenus salina</name>
    <dbReference type="NCBI Taxonomy" id="1510225"/>
    <lineage>
        <taxon>Archaea</taxon>
        <taxon>Methanobacteriati</taxon>
        <taxon>Methanobacteriota</taxon>
        <taxon>Stenosarchaea group</taxon>
        <taxon>Halobacteria</taxon>
        <taxon>Halobacteriales</taxon>
        <taxon>Haloarculaceae</taxon>
        <taxon>Halovenus</taxon>
    </lineage>
</organism>
<evidence type="ECO:0000313" key="2">
    <source>
        <dbReference type="Proteomes" id="UP001596445"/>
    </source>
</evidence>
<evidence type="ECO:0000313" key="1">
    <source>
        <dbReference type="EMBL" id="MFC7057856.1"/>
    </source>
</evidence>